<dbReference type="Pfam" id="PF07596">
    <property type="entry name" value="SBP_bac_10"/>
    <property type="match status" value="1"/>
</dbReference>
<dbReference type="NCBIfam" id="TIGR02532">
    <property type="entry name" value="IV_pilin_GFxxxE"/>
    <property type="match status" value="1"/>
</dbReference>
<dbReference type="InterPro" id="IPR045584">
    <property type="entry name" value="Pilin-like"/>
</dbReference>
<evidence type="ECO:0000313" key="2">
    <source>
        <dbReference type="EMBL" id="BDI29306.1"/>
    </source>
</evidence>
<dbReference type="PRINTS" id="PR00813">
    <property type="entry name" value="BCTERIALGSPG"/>
</dbReference>
<dbReference type="EMBL" id="AP025739">
    <property type="protein sequence ID" value="BDI29306.1"/>
    <property type="molecule type" value="Genomic_DNA"/>
</dbReference>
<dbReference type="GO" id="GO:0015627">
    <property type="term" value="C:type II protein secretion system complex"/>
    <property type="evidence" value="ECO:0007669"/>
    <property type="project" value="InterPro"/>
</dbReference>
<dbReference type="InterPro" id="IPR011453">
    <property type="entry name" value="DUF1559"/>
</dbReference>
<proteinExistence type="predicted"/>
<dbReference type="PANTHER" id="PTHR30093">
    <property type="entry name" value="GENERAL SECRETION PATHWAY PROTEIN G"/>
    <property type="match status" value="1"/>
</dbReference>
<dbReference type="Pfam" id="PF07963">
    <property type="entry name" value="N_methyl"/>
    <property type="match status" value="1"/>
</dbReference>
<dbReference type="GO" id="GO:0015628">
    <property type="term" value="P:protein secretion by the type II secretion system"/>
    <property type="evidence" value="ECO:0007669"/>
    <property type="project" value="InterPro"/>
</dbReference>
<protein>
    <submittedName>
        <fullName evidence="2">Uncharacterized protein</fullName>
    </submittedName>
</protein>
<keyword evidence="3" id="KW-1185">Reference proteome</keyword>
<dbReference type="AlphaFoldDB" id="A0A402D4G7"/>
<dbReference type="KEGG" id="ccot:CCAX7_13570"/>
<reference evidence="2 3" key="1">
    <citation type="journal article" date="2019" name="Int. J. Syst. Evol. Microbiol.">
        <title>Capsulimonas corticalis gen. nov., sp. nov., an aerobic capsulated bacterium, of a novel bacterial order, Capsulimonadales ord. nov., of the class Armatimonadia of the phylum Armatimonadetes.</title>
        <authorList>
            <person name="Li J."/>
            <person name="Kudo C."/>
            <person name="Tonouchi A."/>
        </authorList>
    </citation>
    <scope>NUCLEOTIDE SEQUENCE [LARGE SCALE GENOMIC DNA]</scope>
    <source>
        <strain evidence="2 3">AX-7</strain>
    </source>
</reference>
<evidence type="ECO:0000256" key="1">
    <source>
        <dbReference type="ARBA" id="ARBA00022481"/>
    </source>
</evidence>
<dbReference type="InterPro" id="IPR012902">
    <property type="entry name" value="N_methyl_site"/>
</dbReference>
<sequence>MSQRKSRGFTLIELLVVIAIIAILAAILFPVFAKAREKARAISCVSNLKQIGIALVQYTQDYDETLPPRSNDIGTACFLLTSYMKSKDVWKCPSNPRGYSLQHYFPIDDVADPNDLFPVGYAANQNRANGVGAPFGDVVSQVGLAQLVAPASTIAWVESTSYTSDYNVTLDSGGFFRQPSSTQYYGHLYAGHVGQSNFLFCDGHVKSMNPLNTINECDAASCTPTRTNLWDNDNSPLKGNDFTQAQLNLQYSVSQPN</sequence>
<evidence type="ECO:0000313" key="3">
    <source>
        <dbReference type="Proteomes" id="UP000287394"/>
    </source>
</evidence>
<dbReference type="RefSeq" id="WP_119324421.1">
    <property type="nucleotide sequence ID" value="NZ_AP025739.1"/>
</dbReference>
<dbReference type="OrthoDB" id="255848at2"/>
<organism evidence="2 3">
    <name type="scientific">Capsulimonas corticalis</name>
    <dbReference type="NCBI Taxonomy" id="2219043"/>
    <lineage>
        <taxon>Bacteria</taxon>
        <taxon>Bacillati</taxon>
        <taxon>Armatimonadota</taxon>
        <taxon>Armatimonadia</taxon>
        <taxon>Capsulimonadales</taxon>
        <taxon>Capsulimonadaceae</taxon>
        <taxon>Capsulimonas</taxon>
    </lineage>
</organism>
<gene>
    <name evidence="2" type="ORF">CCAX7_13570</name>
</gene>
<dbReference type="NCBIfam" id="TIGR04294">
    <property type="entry name" value="pre_pil_HX9DG"/>
    <property type="match status" value="1"/>
</dbReference>
<dbReference type="SUPFAM" id="SSF54523">
    <property type="entry name" value="Pili subunits"/>
    <property type="match status" value="1"/>
</dbReference>
<name>A0A402D4G7_9BACT</name>
<dbReference type="Gene3D" id="3.30.700.10">
    <property type="entry name" value="Glycoprotein, Type 4 Pilin"/>
    <property type="match status" value="1"/>
</dbReference>
<dbReference type="Proteomes" id="UP000287394">
    <property type="component" value="Chromosome"/>
</dbReference>
<accession>A0A402D4G7</accession>
<dbReference type="InterPro" id="IPR000983">
    <property type="entry name" value="Bac_GSPG_pilin"/>
</dbReference>
<keyword evidence="1" id="KW-0488">Methylation</keyword>
<dbReference type="PROSITE" id="PS00409">
    <property type="entry name" value="PROKAR_NTER_METHYL"/>
    <property type="match status" value="1"/>
</dbReference>
<dbReference type="InterPro" id="IPR027558">
    <property type="entry name" value="Pre_pil_HX9DG_C"/>
</dbReference>